<dbReference type="Gene3D" id="1.10.10.10">
    <property type="entry name" value="Winged helix-like DNA-binding domain superfamily/Winged helix DNA-binding domain"/>
    <property type="match status" value="1"/>
</dbReference>
<dbReference type="PRINTS" id="PR00039">
    <property type="entry name" value="HTHLYSR"/>
</dbReference>
<organism evidence="6 7">
    <name type="scientific">Pseudomonas kuykendallii</name>
    <dbReference type="NCBI Taxonomy" id="1007099"/>
    <lineage>
        <taxon>Bacteria</taxon>
        <taxon>Pseudomonadati</taxon>
        <taxon>Pseudomonadota</taxon>
        <taxon>Gammaproteobacteria</taxon>
        <taxon>Pseudomonadales</taxon>
        <taxon>Pseudomonadaceae</taxon>
        <taxon>Pseudomonas</taxon>
    </lineage>
</organism>
<evidence type="ECO:0000259" key="5">
    <source>
        <dbReference type="PROSITE" id="PS50931"/>
    </source>
</evidence>
<evidence type="ECO:0000256" key="1">
    <source>
        <dbReference type="ARBA" id="ARBA00009437"/>
    </source>
</evidence>
<dbReference type="PROSITE" id="PS50931">
    <property type="entry name" value="HTH_LYSR"/>
    <property type="match status" value="1"/>
</dbReference>
<evidence type="ECO:0000313" key="7">
    <source>
        <dbReference type="Proteomes" id="UP000243778"/>
    </source>
</evidence>
<evidence type="ECO:0000256" key="2">
    <source>
        <dbReference type="ARBA" id="ARBA00023015"/>
    </source>
</evidence>
<keyword evidence="7" id="KW-1185">Reference proteome</keyword>
<dbReference type="AlphaFoldDB" id="A0A1H2TEA1"/>
<reference evidence="7" key="1">
    <citation type="submission" date="2016-10" db="EMBL/GenBank/DDBJ databases">
        <authorList>
            <person name="Varghese N."/>
            <person name="Submissions S."/>
        </authorList>
    </citation>
    <scope>NUCLEOTIDE SEQUENCE [LARGE SCALE GENOMIC DNA]</scope>
    <source>
        <strain evidence="7">NRRL B-59562</strain>
    </source>
</reference>
<protein>
    <submittedName>
        <fullName evidence="6">Transcriptional regulator, LysR family</fullName>
    </submittedName>
</protein>
<dbReference type="InterPro" id="IPR036390">
    <property type="entry name" value="WH_DNA-bd_sf"/>
</dbReference>
<gene>
    <name evidence="6" type="ORF">SAMN05216287_0956</name>
</gene>
<name>A0A1H2TEA1_9PSED</name>
<keyword evidence="2" id="KW-0805">Transcription regulation</keyword>
<dbReference type="InterPro" id="IPR000847">
    <property type="entry name" value="LysR_HTH_N"/>
</dbReference>
<dbReference type="PANTHER" id="PTHR30126">
    <property type="entry name" value="HTH-TYPE TRANSCRIPTIONAL REGULATOR"/>
    <property type="match status" value="1"/>
</dbReference>
<evidence type="ECO:0000256" key="4">
    <source>
        <dbReference type="ARBA" id="ARBA00023163"/>
    </source>
</evidence>
<dbReference type="STRING" id="1007099.SAMN05216287_0956"/>
<dbReference type="Pfam" id="PF03466">
    <property type="entry name" value="LysR_substrate"/>
    <property type="match status" value="1"/>
</dbReference>
<evidence type="ECO:0000256" key="3">
    <source>
        <dbReference type="ARBA" id="ARBA00023125"/>
    </source>
</evidence>
<dbReference type="InterPro" id="IPR036388">
    <property type="entry name" value="WH-like_DNA-bd_sf"/>
</dbReference>
<dbReference type="EMBL" id="FNNU01000001">
    <property type="protein sequence ID" value="SDW42168.1"/>
    <property type="molecule type" value="Genomic_DNA"/>
</dbReference>
<evidence type="ECO:0000313" key="6">
    <source>
        <dbReference type="EMBL" id="SDW42168.1"/>
    </source>
</evidence>
<comment type="similarity">
    <text evidence="1">Belongs to the LysR transcriptional regulatory family.</text>
</comment>
<keyword evidence="3" id="KW-0238">DNA-binding</keyword>
<dbReference type="Gene3D" id="3.40.190.290">
    <property type="match status" value="1"/>
</dbReference>
<dbReference type="PANTHER" id="PTHR30126:SF94">
    <property type="entry name" value="LYSR FAMILY TRANSCRIPTIONAL REGULATOR"/>
    <property type="match status" value="1"/>
</dbReference>
<dbReference type="GO" id="GO:0003700">
    <property type="term" value="F:DNA-binding transcription factor activity"/>
    <property type="evidence" value="ECO:0007669"/>
    <property type="project" value="InterPro"/>
</dbReference>
<dbReference type="SUPFAM" id="SSF46785">
    <property type="entry name" value="Winged helix' DNA-binding domain"/>
    <property type="match status" value="1"/>
</dbReference>
<dbReference type="Pfam" id="PF00126">
    <property type="entry name" value="HTH_1"/>
    <property type="match status" value="1"/>
</dbReference>
<proteinExistence type="inferred from homology"/>
<dbReference type="CDD" id="cd08420">
    <property type="entry name" value="PBP2_CysL_like"/>
    <property type="match status" value="1"/>
</dbReference>
<dbReference type="Proteomes" id="UP000243778">
    <property type="component" value="Unassembled WGS sequence"/>
</dbReference>
<dbReference type="GO" id="GO:0000976">
    <property type="term" value="F:transcription cis-regulatory region binding"/>
    <property type="evidence" value="ECO:0007669"/>
    <property type="project" value="TreeGrafter"/>
</dbReference>
<keyword evidence="4" id="KW-0804">Transcription</keyword>
<sequence length="296" mass="32947">MNPSVTFRQLQVFVAVAKGTSLGNAAEKLSLSQSATSQSLADLEHQLGVILFDRQGRRLQLNDVGRRLLPQAESLLHELGQFVESAREPQGSLQGTLNIAASATIGNYLLPSLAGRFSEAHPEANLQLCLRNTGEVIGDILRFEADLGLVEGQCSEPRLAWEVWRQDEMLVVCAPAHPLARGGRLSDEDIQNEPWILREPGSGTRSIFESAVLHHTERLRVRMELSQHEAIKQAVRAGFGLSCMSRLSISGELERGELVALQNDLQLTRTFSLVWHPERYRSALWQAFKVFLHEAR</sequence>
<dbReference type="InterPro" id="IPR005119">
    <property type="entry name" value="LysR_subst-bd"/>
</dbReference>
<accession>A0A1H2TEA1</accession>
<dbReference type="OrthoDB" id="9808620at2"/>
<dbReference type="RefSeq" id="WP_090225037.1">
    <property type="nucleotide sequence ID" value="NZ_FNNU01000001.1"/>
</dbReference>
<dbReference type="FunFam" id="1.10.10.10:FF:000001">
    <property type="entry name" value="LysR family transcriptional regulator"/>
    <property type="match status" value="1"/>
</dbReference>
<feature type="domain" description="HTH lysR-type" evidence="5">
    <location>
        <begin position="5"/>
        <end position="62"/>
    </location>
</feature>
<dbReference type="SUPFAM" id="SSF53850">
    <property type="entry name" value="Periplasmic binding protein-like II"/>
    <property type="match status" value="1"/>
</dbReference>